<evidence type="ECO:0000256" key="7">
    <source>
        <dbReference type="ARBA" id="ARBA00022456"/>
    </source>
</evidence>
<evidence type="ECO:0000256" key="4">
    <source>
        <dbReference type="ARBA" id="ARBA00005254"/>
    </source>
</evidence>
<dbReference type="GO" id="GO:0006574">
    <property type="term" value="P:L-valine catabolic process"/>
    <property type="evidence" value="ECO:0007669"/>
    <property type="project" value="TreeGrafter"/>
</dbReference>
<dbReference type="InterPro" id="IPR029045">
    <property type="entry name" value="ClpP/crotonase-like_dom_sf"/>
</dbReference>
<dbReference type="NCBIfam" id="NF004127">
    <property type="entry name" value="PRK05617.1"/>
    <property type="match status" value="1"/>
</dbReference>
<dbReference type="Gene3D" id="3.90.226.10">
    <property type="entry name" value="2-enoyl-CoA Hydratase, Chain A, domain 1"/>
    <property type="match status" value="1"/>
</dbReference>
<evidence type="ECO:0000256" key="6">
    <source>
        <dbReference type="ARBA" id="ARBA00016714"/>
    </source>
</evidence>
<accession>A0AAN9TPI6</accession>
<dbReference type="EC" id="3.1.2.4" evidence="5"/>
<feature type="domain" description="Enoyl-CoA hydratase/isomerase" evidence="12">
    <location>
        <begin position="20"/>
        <end position="341"/>
    </location>
</feature>
<keyword evidence="9" id="KW-0496">Mitochondrion</keyword>
<dbReference type="PANTHER" id="PTHR43176:SF3">
    <property type="entry name" value="3-HYDROXYISOBUTYRYL-COA HYDROLASE, MITOCHONDRIAL"/>
    <property type="match status" value="1"/>
</dbReference>
<keyword evidence="7" id="KW-0101">Branched-chain amino acid catabolism</keyword>
<dbReference type="FunFam" id="3.90.226.10:FF:000026">
    <property type="entry name" value="3-hydroxyisobutyryl-CoA hydrolase, mitochondrial"/>
    <property type="match status" value="1"/>
</dbReference>
<evidence type="ECO:0000256" key="1">
    <source>
        <dbReference type="ARBA" id="ARBA00001709"/>
    </source>
</evidence>
<comment type="pathway">
    <text evidence="3">Amino-acid degradation; L-valine degradation.</text>
</comment>
<dbReference type="Proteomes" id="UP001367676">
    <property type="component" value="Unassembled WGS sequence"/>
</dbReference>
<dbReference type="AlphaFoldDB" id="A0AAN9TPI6"/>
<dbReference type="PANTHER" id="PTHR43176">
    <property type="entry name" value="3-HYDROXYISOBUTYRYL-COA HYDROLASE-RELATED"/>
    <property type="match status" value="1"/>
</dbReference>
<sequence>MYSASASPTDEVLFEMRNRVGIITLNRPKVLNSLNTNMVKAIYSQLKEWERKCTLVIVQGAGDKAFCAGGDVVFATSNKEAGKDFFRHEYKMNYLIGTYRIPYISLLDGVTMGGGVGISVHGPYRVATEKTLFAMPETTIGLFPDVGGSYFLPRLDGRLGLFCALSGYRLQGIDVVKAGVATHYVSSSDIPKLINKLVETDPDYIGEFLNSFALDLSKRRFTLDGFYTVITNCFGVESVEGILHELWKDGTEFAKSVAQEIQHQSPISLKITHKQLALGARLGLKECLQMEYRLACAALDKKVSHDFYEGVRALLIDKDRSPKWDPATLDEVSDEMVNQCFQRLPESEELDI</sequence>
<gene>
    <name evidence="13" type="ORF">V9T40_006809</name>
</gene>
<comment type="catalytic activity">
    <reaction evidence="1">
        <text>3-hydroxy-2-methylpropanoyl-CoA + H2O = 3-hydroxy-2-methylpropanoate + CoA + H(+)</text>
        <dbReference type="Rhea" id="RHEA:20888"/>
        <dbReference type="ChEBI" id="CHEBI:11805"/>
        <dbReference type="ChEBI" id="CHEBI:15377"/>
        <dbReference type="ChEBI" id="CHEBI:15378"/>
        <dbReference type="ChEBI" id="CHEBI:57287"/>
        <dbReference type="ChEBI" id="CHEBI:57340"/>
        <dbReference type="EC" id="3.1.2.4"/>
    </reaction>
</comment>
<dbReference type="GO" id="GO:0005739">
    <property type="term" value="C:mitochondrion"/>
    <property type="evidence" value="ECO:0007669"/>
    <property type="project" value="UniProtKB-SubCell"/>
</dbReference>
<evidence type="ECO:0000259" key="12">
    <source>
        <dbReference type="Pfam" id="PF16113"/>
    </source>
</evidence>
<evidence type="ECO:0000256" key="9">
    <source>
        <dbReference type="ARBA" id="ARBA00023128"/>
    </source>
</evidence>
<proteinExistence type="inferred from homology"/>
<evidence type="ECO:0000256" key="10">
    <source>
        <dbReference type="ARBA" id="ARBA00024871"/>
    </source>
</evidence>
<evidence type="ECO:0000256" key="3">
    <source>
        <dbReference type="ARBA" id="ARBA00005109"/>
    </source>
</evidence>
<name>A0AAN9TPI6_9HEMI</name>
<keyword evidence="8" id="KW-0378">Hydrolase</keyword>
<reference evidence="13 14" key="1">
    <citation type="submission" date="2024-03" db="EMBL/GenBank/DDBJ databases">
        <title>Adaptation during the transition from Ophiocordyceps entomopathogen to insect associate is accompanied by gene loss and intensified selection.</title>
        <authorList>
            <person name="Ward C.M."/>
            <person name="Onetto C.A."/>
            <person name="Borneman A.R."/>
        </authorList>
    </citation>
    <scope>NUCLEOTIDE SEQUENCE [LARGE SCALE GENOMIC DNA]</scope>
    <source>
        <strain evidence="13">AWRI1</strain>
        <tissue evidence="13">Single Adult Female</tissue>
    </source>
</reference>
<evidence type="ECO:0000256" key="2">
    <source>
        <dbReference type="ARBA" id="ARBA00004173"/>
    </source>
</evidence>
<evidence type="ECO:0000256" key="8">
    <source>
        <dbReference type="ARBA" id="ARBA00022801"/>
    </source>
</evidence>
<organism evidence="13 14">
    <name type="scientific">Parthenolecanium corni</name>
    <dbReference type="NCBI Taxonomy" id="536013"/>
    <lineage>
        <taxon>Eukaryota</taxon>
        <taxon>Metazoa</taxon>
        <taxon>Ecdysozoa</taxon>
        <taxon>Arthropoda</taxon>
        <taxon>Hexapoda</taxon>
        <taxon>Insecta</taxon>
        <taxon>Pterygota</taxon>
        <taxon>Neoptera</taxon>
        <taxon>Paraneoptera</taxon>
        <taxon>Hemiptera</taxon>
        <taxon>Sternorrhyncha</taxon>
        <taxon>Coccoidea</taxon>
        <taxon>Coccidae</taxon>
        <taxon>Parthenolecanium</taxon>
    </lineage>
</organism>
<evidence type="ECO:0000256" key="5">
    <source>
        <dbReference type="ARBA" id="ARBA00011915"/>
    </source>
</evidence>
<dbReference type="SUPFAM" id="SSF52096">
    <property type="entry name" value="ClpP/crotonase"/>
    <property type="match status" value="1"/>
</dbReference>
<dbReference type="InterPro" id="IPR032259">
    <property type="entry name" value="HIBYL-CoA-H"/>
</dbReference>
<evidence type="ECO:0000313" key="14">
    <source>
        <dbReference type="Proteomes" id="UP001367676"/>
    </source>
</evidence>
<dbReference type="EMBL" id="JBBCAQ010000007">
    <property type="protein sequence ID" value="KAK7602835.1"/>
    <property type="molecule type" value="Genomic_DNA"/>
</dbReference>
<comment type="similarity">
    <text evidence="4">Belongs to the enoyl-CoA hydratase/isomerase family.</text>
</comment>
<dbReference type="CDD" id="cd06558">
    <property type="entry name" value="crotonase-like"/>
    <property type="match status" value="1"/>
</dbReference>
<dbReference type="InterPro" id="IPR045004">
    <property type="entry name" value="ECH_dom"/>
</dbReference>
<comment type="subcellular location">
    <subcellularLocation>
        <location evidence="2">Mitochondrion</location>
    </subcellularLocation>
</comment>
<dbReference type="Pfam" id="PF16113">
    <property type="entry name" value="ECH_2"/>
    <property type="match status" value="1"/>
</dbReference>
<evidence type="ECO:0000256" key="11">
    <source>
        <dbReference type="ARBA" id="ARBA00031181"/>
    </source>
</evidence>
<keyword evidence="14" id="KW-1185">Reference proteome</keyword>
<protein>
    <recommendedName>
        <fullName evidence="6">3-hydroxyisobutyryl-CoA hydrolase, mitochondrial</fullName>
        <ecNumber evidence="5">3.1.2.4</ecNumber>
    </recommendedName>
    <alternativeName>
        <fullName evidence="11">3-hydroxyisobutyryl-coenzyme A hydrolase</fullName>
    </alternativeName>
</protein>
<evidence type="ECO:0000313" key="13">
    <source>
        <dbReference type="EMBL" id="KAK7602835.1"/>
    </source>
</evidence>
<comment type="caution">
    <text evidence="13">The sequence shown here is derived from an EMBL/GenBank/DDBJ whole genome shotgun (WGS) entry which is preliminary data.</text>
</comment>
<comment type="function">
    <text evidence="10">Hydrolyzes 3-hydroxyisobutyryl-CoA (HIBYL-CoA), a saline catabolite. Has high activity toward isobutyryl-CoA. Could be an isobutyryl-CoA dehydrogenase that functions in valine catabolism. Also hydrolyzes 3-hydroxypropanoyl-CoA.</text>
</comment>
<dbReference type="GO" id="GO:0003860">
    <property type="term" value="F:3-hydroxyisobutyryl-CoA hydrolase activity"/>
    <property type="evidence" value="ECO:0007669"/>
    <property type="project" value="UniProtKB-EC"/>
</dbReference>